<dbReference type="InterPro" id="IPR006549">
    <property type="entry name" value="HAD-SF_hydro_IIIA"/>
</dbReference>
<evidence type="ECO:0000256" key="1">
    <source>
        <dbReference type="PIRNR" id="PIRNR004682"/>
    </source>
</evidence>
<dbReference type="RefSeq" id="WP_101332522.1">
    <property type="nucleotide sequence ID" value="NZ_PJNH01000004.1"/>
</dbReference>
<feature type="binding site" evidence="3">
    <location>
        <position position="10"/>
    </location>
    <ligand>
        <name>Mg(2+)</name>
        <dbReference type="ChEBI" id="CHEBI:18420"/>
    </ligand>
</feature>
<feature type="active site" description="Nucleophile" evidence="2">
    <location>
        <position position="10"/>
    </location>
</feature>
<keyword evidence="3" id="KW-0460">Magnesium</keyword>
<dbReference type="Proteomes" id="UP000243524">
    <property type="component" value="Unassembled WGS sequence"/>
</dbReference>
<reference evidence="4 5" key="1">
    <citation type="submission" date="2017-06" db="EMBL/GenBank/DDBJ databases">
        <title>the draft geome sequence of Illustriluteabacillus marina B3227.</title>
        <authorList>
            <person name="He R.-H."/>
            <person name="Du Z.-J."/>
        </authorList>
    </citation>
    <scope>NUCLEOTIDE SEQUENCE [LARGE SCALE GENOMIC DNA]</scope>
    <source>
        <strain evidence="4 5">B3227</strain>
    </source>
</reference>
<dbReference type="EMBL" id="PJNH01000004">
    <property type="protein sequence ID" value="PKR76772.1"/>
    <property type="molecule type" value="Genomic_DNA"/>
</dbReference>
<feature type="binding site" evidence="3">
    <location>
        <position position="81"/>
    </location>
    <ligand>
        <name>Zn(2+)</name>
        <dbReference type="ChEBI" id="CHEBI:29105"/>
    </ligand>
</feature>
<dbReference type="PANTHER" id="PTHR42891:SF1">
    <property type="entry name" value="D-GLYCERO-BETA-D-MANNO-HEPTOSE-1,7-BISPHOSPHATE 7-PHOSPHATASE"/>
    <property type="match status" value="1"/>
</dbReference>
<dbReference type="AlphaFoldDB" id="A0A2I0QR10"/>
<dbReference type="OrthoDB" id="9801899at2"/>
<feature type="binding site" evidence="3">
    <location>
        <position position="118"/>
    </location>
    <ligand>
        <name>Mg(2+)</name>
        <dbReference type="ChEBI" id="CHEBI:18420"/>
    </ligand>
</feature>
<dbReference type="Gene3D" id="3.40.50.1000">
    <property type="entry name" value="HAD superfamily/HAD-like"/>
    <property type="match status" value="1"/>
</dbReference>
<comment type="cofactor">
    <cofactor evidence="3">
        <name>Mg(2+)</name>
        <dbReference type="ChEBI" id="CHEBI:18420"/>
    </cofactor>
</comment>
<feature type="binding site" evidence="3">
    <location>
        <position position="83"/>
    </location>
    <ligand>
        <name>Zn(2+)</name>
        <dbReference type="ChEBI" id="CHEBI:29105"/>
    </ligand>
</feature>
<dbReference type="NCBIfam" id="TIGR01662">
    <property type="entry name" value="HAD-SF-IIIA"/>
    <property type="match status" value="1"/>
</dbReference>
<keyword evidence="1" id="KW-0963">Cytoplasm</keyword>
<dbReference type="GO" id="GO:0005737">
    <property type="term" value="C:cytoplasm"/>
    <property type="evidence" value="ECO:0007669"/>
    <property type="project" value="UniProtKB-SubCell"/>
</dbReference>
<dbReference type="InterPro" id="IPR036412">
    <property type="entry name" value="HAD-like_sf"/>
</dbReference>
<dbReference type="Pfam" id="PF13242">
    <property type="entry name" value="Hydrolase_like"/>
    <property type="match status" value="1"/>
</dbReference>
<keyword evidence="3" id="KW-0862">Zinc</keyword>
<evidence type="ECO:0000256" key="2">
    <source>
        <dbReference type="PIRSR" id="PIRSR004682-1"/>
    </source>
</evidence>
<feature type="active site" description="Proton donor" evidence="2">
    <location>
        <position position="12"/>
    </location>
</feature>
<sequence>MKDIEAVFIDRDGTIGGTGHFIHPDDFVPYSFSPSALLLLKENDVKIYALTNQHRISKGEASLSDFRDEFSSMGFDDSFICPHSSSKGCRCHKPKPGLLQEAASKYGLDLAKTVVIGDVGSTDMLAADAVGAIKILVLTGWGKGSMRDYRHTWSGVEPDFIAENLLDAVEWILE</sequence>
<comment type="cofactor">
    <cofactor evidence="3">
        <name>Zn(2+)</name>
        <dbReference type="ChEBI" id="CHEBI:29105"/>
    </cofactor>
</comment>
<feature type="binding site" evidence="3">
    <location>
        <position position="91"/>
    </location>
    <ligand>
        <name>Zn(2+)</name>
        <dbReference type="ChEBI" id="CHEBI:29105"/>
    </ligand>
</feature>
<dbReference type="InterPro" id="IPR004446">
    <property type="entry name" value="Heptose_bisP_phosphatase"/>
</dbReference>
<evidence type="ECO:0000313" key="4">
    <source>
        <dbReference type="EMBL" id="PKR76772.1"/>
    </source>
</evidence>
<feature type="binding site" evidence="3">
    <location>
        <position position="12"/>
    </location>
    <ligand>
        <name>Mg(2+)</name>
        <dbReference type="ChEBI" id="CHEBI:18420"/>
    </ligand>
</feature>
<accession>A0A2I0QR10</accession>
<organism evidence="4 5">
    <name type="scientific">Halalkalibacillus sediminis</name>
    <dbReference type="NCBI Taxonomy" id="2018042"/>
    <lineage>
        <taxon>Bacteria</taxon>
        <taxon>Bacillati</taxon>
        <taxon>Bacillota</taxon>
        <taxon>Bacilli</taxon>
        <taxon>Bacillales</taxon>
        <taxon>Bacillaceae</taxon>
        <taxon>Halalkalibacillus</taxon>
    </lineage>
</organism>
<proteinExistence type="inferred from homology"/>
<dbReference type="EC" id="3.1.3.-" evidence="1"/>
<dbReference type="InterPro" id="IPR023214">
    <property type="entry name" value="HAD_sf"/>
</dbReference>
<keyword evidence="1" id="KW-0378">Hydrolase</keyword>
<feature type="binding site" evidence="3">
    <location>
        <position position="89"/>
    </location>
    <ligand>
        <name>Zn(2+)</name>
        <dbReference type="ChEBI" id="CHEBI:29105"/>
    </ligand>
</feature>
<dbReference type="GO" id="GO:0016791">
    <property type="term" value="F:phosphatase activity"/>
    <property type="evidence" value="ECO:0007669"/>
    <property type="project" value="InterPro"/>
</dbReference>
<comment type="similarity">
    <text evidence="1">Belongs to the gmhB family.</text>
</comment>
<dbReference type="SUPFAM" id="SSF56784">
    <property type="entry name" value="HAD-like"/>
    <property type="match status" value="1"/>
</dbReference>
<dbReference type="GO" id="GO:0046872">
    <property type="term" value="F:metal ion binding"/>
    <property type="evidence" value="ECO:0007669"/>
    <property type="project" value="UniProtKB-KW"/>
</dbReference>
<keyword evidence="1" id="KW-0119">Carbohydrate metabolism</keyword>
<name>A0A2I0QR10_9BACI</name>
<keyword evidence="3" id="KW-0479">Metal-binding</keyword>
<evidence type="ECO:0000256" key="3">
    <source>
        <dbReference type="PIRSR" id="PIRSR004682-4"/>
    </source>
</evidence>
<gene>
    <name evidence="4" type="ORF">CEY16_13205</name>
</gene>
<protein>
    <recommendedName>
        <fullName evidence="1">D,D-heptose 1,7-bisphosphate phosphatase</fullName>
        <ecNumber evidence="1">3.1.3.-</ecNumber>
    </recommendedName>
</protein>
<dbReference type="PIRSF" id="PIRSF004682">
    <property type="entry name" value="GmhB"/>
    <property type="match status" value="1"/>
</dbReference>
<comment type="subcellular location">
    <subcellularLocation>
        <location evidence="1">Cytoplasm</location>
    </subcellularLocation>
</comment>
<keyword evidence="5" id="KW-1185">Reference proteome</keyword>
<evidence type="ECO:0000313" key="5">
    <source>
        <dbReference type="Proteomes" id="UP000243524"/>
    </source>
</evidence>
<comment type="caution">
    <text evidence="4">The sequence shown here is derived from an EMBL/GenBank/DDBJ whole genome shotgun (WGS) entry which is preliminary data.</text>
</comment>
<dbReference type="GO" id="GO:0005975">
    <property type="term" value="P:carbohydrate metabolic process"/>
    <property type="evidence" value="ECO:0007669"/>
    <property type="project" value="InterPro"/>
</dbReference>
<dbReference type="PANTHER" id="PTHR42891">
    <property type="entry name" value="D-GLYCERO-BETA-D-MANNO-HEPTOSE-1,7-BISPHOSPHATE 7-PHOSPHATASE"/>
    <property type="match status" value="1"/>
</dbReference>